<evidence type="ECO:0000256" key="2">
    <source>
        <dbReference type="SAM" id="Phobius"/>
    </source>
</evidence>
<keyword evidence="2" id="KW-0812">Transmembrane</keyword>
<evidence type="ECO:0000313" key="4">
    <source>
        <dbReference type="EMBL" id="ABK56995.1"/>
    </source>
</evidence>
<organism evidence="4">
    <name type="scientific">Glyptapanteles indiensis</name>
    <name type="common">Parasitoid wasp</name>
    <dbReference type="NCBI Taxonomy" id="92994"/>
    <lineage>
        <taxon>Eukaryota</taxon>
        <taxon>Metazoa</taxon>
        <taxon>Ecdysozoa</taxon>
        <taxon>Arthropoda</taxon>
        <taxon>Hexapoda</taxon>
        <taxon>Insecta</taxon>
        <taxon>Pterygota</taxon>
        <taxon>Neoptera</taxon>
        <taxon>Endopterygota</taxon>
        <taxon>Hymenoptera</taxon>
        <taxon>Apocrita</taxon>
        <taxon>Ichneumonoidea</taxon>
        <taxon>Braconidae</taxon>
        <taxon>Microgastrinae</taxon>
        <taxon>Glyptapanteles</taxon>
    </lineage>
</organism>
<keyword evidence="3" id="KW-0732">Signal</keyword>
<dbReference type="AlphaFoldDB" id="A0JCT8"/>
<feature type="chain" id="PRO_5002625256" evidence="3">
    <location>
        <begin position="24"/>
        <end position="265"/>
    </location>
</feature>
<feature type="region of interest" description="Disordered" evidence="1">
    <location>
        <begin position="88"/>
        <end position="149"/>
    </location>
</feature>
<evidence type="ECO:0000256" key="3">
    <source>
        <dbReference type="SAM" id="SignalP"/>
    </source>
</evidence>
<gene>
    <name evidence="4" type="ORF">GIP_L1_00090</name>
</gene>
<proteinExistence type="predicted"/>
<feature type="signal peptide" evidence="3">
    <location>
        <begin position="1"/>
        <end position="23"/>
    </location>
</feature>
<evidence type="ECO:0000256" key="1">
    <source>
        <dbReference type="SAM" id="MobiDB-lite"/>
    </source>
</evidence>
<name>A0JCT8_GLYIN</name>
<keyword evidence="2" id="KW-1133">Transmembrane helix</keyword>
<dbReference type="EMBL" id="AC191960">
    <property type="protein sequence ID" value="ABK56995.1"/>
    <property type="molecule type" value="Genomic_DNA"/>
</dbReference>
<keyword evidence="2" id="KW-0472">Membrane</keyword>
<accession>A0JCT8</accession>
<reference evidence="4" key="1">
    <citation type="submission" date="2007-01" db="EMBL/GenBank/DDBJ databases">
        <title>Direct Submission.</title>
        <authorList>
            <person name="Desjardins C.A."/>
            <person name="Gundersen-Rindal D.E."/>
            <person name="Hostetler J.B."/>
            <person name="Tallon L.J."/>
            <person name="Utterback T.R."/>
            <person name="Fuester R.W."/>
            <person name="Schatz M.C."/>
            <person name="Pedroni M.J."/>
            <person name="Fadrosh D.W."/>
            <person name="Haas B.J."/>
            <person name="Toms B.S."/>
            <person name="Chen D."/>
            <person name="Nene V."/>
        </authorList>
    </citation>
    <scope>NUCLEOTIDE SEQUENCE</scope>
</reference>
<feature type="transmembrane region" description="Helical" evidence="2">
    <location>
        <begin position="209"/>
        <end position="233"/>
    </location>
</feature>
<protein>
    <submittedName>
        <fullName evidence="4">Uncharacterized protein</fullName>
    </submittedName>
</protein>
<sequence length="265" mass="29144">MMMIIKTVLILWVAILSATCIEATSEEDTVLRKWLETDLFSPKLLLNHNLALSDENGAIKPFFPLIIPVEFSPTPQPEQVSSLVAPPVHPEAVSHPTPPLVPNSVTNPPKTPADNRPPKTSTSPPPSSTTDDDFPKQLLPPSSDVTENRPFKETPFIEVSTTEDSIFKGKSSSATDTVKDFVLDELTSLSAPFAAEEITSKKIKPPTGVLSIEIIIAGLISAVVFLIILLIIIQSHWRVHKIAETKYEKCNEHSHIVYQNTVEKV</sequence>